<keyword evidence="1" id="KW-0378">Hydrolase</keyword>
<dbReference type="GO" id="GO:0016853">
    <property type="term" value="F:isomerase activity"/>
    <property type="evidence" value="ECO:0007669"/>
    <property type="project" value="UniProtKB-KW"/>
</dbReference>
<evidence type="ECO:0000313" key="5">
    <source>
        <dbReference type="Proteomes" id="UP000181942"/>
    </source>
</evidence>
<dbReference type="PANTHER" id="PTHR10885:SF0">
    <property type="entry name" value="ISOPENTENYL-DIPHOSPHATE DELTA-ISOMERASE"/>
    <property type="match status" value="1"/>
</dbReference>
<sequence length="208" mass="23044">MIQHTKSAAEAGVSSAQRFCGSVSAVGEMVERVDEQDQTVGVVDRGEAIRRRWLHRVATTVCRDPDGRILVHRRPDHVSRFPGQYNWLVGGAVGVGETYPAAASRELAEELGVHTTTRFLFKYLCRGVISPYWLGLHEAVLDQPVVPDASEVAWHAWLTPVELRAAMHDTTFVPDARDAFDRYQAEKAGPRGPLPRGSTLPPRPERSP</sequence>
<dbReference type="SUPFAM" id="SSF55811">
    <property type="entry name" value="Nudix"/>
    <property type="match status" value="1"/>
</dbReference>
<dbReference type="GO" id="GO:0016787">
    <property type="term" value="F:hydrolase activity"/>
    <property type="evidence" value="ECO:0007669"/>
    <property type="project" value="UniProtKB-KW"/>
</dbReference>
<dbReference type="Proteomes" id="UP000181942">
    <property type="component" value="Unassembled WGS sequence"/>
</dbReference>
<evidence type="ECO:0000313" key="4">
    <source>
        <dbReference type="EMBL" id="SFF98051.1"/>
    </source>
</evidence>
<organism evidence="4 5">
    <name type="scientific">Streptomyces mirabilis</name>
    <dbReference type="NCBI Taxonomy" id="68239"/>
    <lineage>
        <taxon>Bacteria</taxon>
        <taxon>Bacillati</taxon>
        <taxon>Actinomycetota</taxon>
        <taxon>Actinomycetes</taxon>
        <taxon>Kitasatosporales</taxon>
        <taxon>Streptomycetaceae</taxon>
        <taxon>Streptomyces</taxon>
    </lineage>
</organism>
<dbReference type="InterPro" id="IPR020084">
    <property type="entry name" value="NUDIX_hydrolase_CS"/>
</dbReference>
<dbReference type="Gene3D" id="3.90.79.10">
    <property type="entry name" value="Nucleoside Triphosphate Pyrophosphohydrolase"/>
    <property type="match status" value="1"/>
</dbReference>
<dbReference type="PROSITE" id="PS00893">
    <property type="entry name" value="NUDIX_BOX"/>
    <property type="match status" value="1"/>
</dbReference>
<keyword evidence="4" id="KW-0413">Isomerase</keyword>
<name>A0A1I2N9K0_9ACTN</name>
<evidence type="ECO:0000256" key="1">
    <source>
        <dbReference type="ARBA" id="ARBA00022801"/>
    </source>
</evidence>
<gene>
    <name evidence="4" type="ORF">SAMN02787118_114163</name>
</gene>
<dbReference type="Pfam" id="PF00293">
    <property type="entry name" value="NUDIX"/>
    <property type="match status" value="1"/>
</dbReference>
<dbReference type="InterPro" id="IPR000086">
    <property type="entry name" value="NUDIX_hydrolase_dom"/>
</dbReference>
<dbReference type="PROSITE" id="PS51462">
    <property type="entry name" value="NUDIX"/>
    <property type="match status" value="1"/>
</dbReference>
<dbReference type="InterPro" id="IPR015797">
    <property type="entry name" value="NUDIX_hydrolase-like_dom_sf"/>
</dbReference>
<evidence type="ECO:0000256" key="2">
    <source>
        <dbReference type="SAM" id="MobiDB-lite"/>
    </source>
</evidence>
<feature type="region of interest" description="Disordered" evidence="2">
    <location>
        <begin position="183"/>
        <end position="208"/>
    </location>
</feature>
<feature type="domain" description="Nudix hydrolase" evidence="3">
    <location>
        <begin position="53"/>
        <end position="180"/>
    </location>
</feature>
<dbReference type="AlphaFoldDB" id="A0A1I2N9K0"/>
<reference evidence="4 5" key="1">
    <citation type="submission" date="2016-10" db="EMBL/GenBank/DDBJ databases">
        <authorList>
            <person name="de Groot N.N."/>
        </authorList>
    </citation>
    <scope>NUCLEOTIDE SEQUENCE [LARGE SCALE GENOMIC DNA]</scope>
    <source>
        <strain evidence="4 5">OK461</strain>
    </source>
</reference>
<proteinExistence type="predicted"/>
<dbReference type="CDD" id="cd04697">
    <property type="entry name" value="NUDIX_Hydrolase"/>
    <property type="match status" value="1"/>
</dbReference>
<dbReference type="EMBL" id="FONR01000014">
    <property type="protein sequence ID" value="SFF98051.1"/>
    <property type="molecule type" value="Genomic_DNA"/>
</dbReference>
<evidence type="ECO:0000259" key="3">
    <source>
        <dbReference type="PROSITE" id="PS51462"/>
    </source>
</evidence>
<dbReference type="PANTHER" id="PTHR10885">
    <property type="entry name" value="ISOPENTENYL-DIPHOSPHATE DELTA-ISOMERASE"/>
    <property type="match status" value="1"/>
</dbReference>
<protein>
    <submittedName>
        <fullName evidence="4">Isopentenyldiphosphate isomerase</fullName>
    </submittedName>
</protein>
<accession>A0A1I2N9K0</accession>